<dbReference type="Gene3D" id="3.30.420.40">
    <property type="match status" value="2"/>
</dbReference>
<comment type="caution">
    <text evidence="2">The sequence shown here is derived from an EMBL/GenBank/DDBJ whole genome shotgun (WGS) entry which is preliminary data.</text>
</comment>
<gene>
    <name evidence="2" type="ORF">GCM10011584_22220</name>
</gene>
<dbReference type="RefSeq" id="WP_188784090.1">
    <property type="nucleotide sequence ID" value="NZ_BMNI01000005.1"/>
</dbReference>
<reference evidence="3" key="1">
    <citation type="journal article" date="2019" name="Int. J. Syst. Evol. Microbiol.">
        <title>The Global Catalogue of Microorganisms (GCM) 10K type strain sequencing project: providing services to taxonomists for standard genome sequencing and annotation.</title>
        <authorList>
            <consortium name="The Broad Institute Genomics Platform"/>
            <consortium name="The Broad Institute Genome Sequencing Center for Infectious Disease"/>
            <person name="Wu L."/>
            <person name="Ma J."/>
        </authorList>
    </citation>
    <scope>NUCLEOTIDE SEQUENCE [LARGE SCALE GENOMIC DNA]</scope>
    <source>
        <strain evidence="3">CGMCC 4.7371</strain>
    </source>
</reference>
<dbReference type="Pfam" id="PF00480">
    <property type="entry name" value="ROK"/>
    <property type="match status" value="1"/>
</dbReference>
<dbReference type="PANTHER" id="PTHR18964">
    <property type="entry name" value="ROK (REPRESSOR, ORF, KINASE) FAMILY"/>
    <property type="match status" value="1"/>
</dbReference>
<evidence type="ECO:0000313" key="3">
    <source>
        <dbReference type="Proteomes" id="UP000655410"/>
    </source>
</evidence>
<name>A0ABQ2NCY6_9ACTN</name>
<dbReference type="InterPro" id="IPR000600">
    <property type="entry name" value="ROK"/>
</dbReference>
<dbReference type="EMBL" id="BMNI01000005">
    <property type="protein sequence ID" value="GGO90442.1"/>
    <property type="molecule type" value="Genomic_DNA"/>
</dbReference>
<evidence type="ECO:0000256" key="1">
    <source>
        <dbReference type="ARBA" id="ARBA00006479"/>
    </source>
</evidence>
<dbReference type="SUPFAM" id="SSF53067">
    <property type="entry name" value="Actin-like ATPase domain"/>
    <property type="match status" value="1"/>
</dbReference>
<dbReference type="PANTHER" id="PTHR18964:SF146">
    <property type="entry name" value="POLYPHOSPHATE GLUCOKINASE"/>
    <property type="match status" value="1"/>
</dbReference>
<dbReference type="CDD" id="cd24058">
    <property type="entry name" value="ASKHA_NBD_ROK_PPGK"/>
    <property type="match status" value="1"/>
</dbReference>
<sequence>MTVALGVDVGGTGIKAALVDTATGELLSERYRRDTPQPATPEGVRDAVESVCADAGLDAIDRMGIAVPGIVRRGVMLSAANLDHSWIGRELGDVFKGFAGEHVAFLNDADAAGVAEMEFGSARGVDGLAIVITLGTGIGGAFIHDGVLIPNCELGHLQIDGRVAEHFASARAREVLGLSWPDWAAGVSRYLQHLEFLFSPEVIVIGGGITKDPELWFDDLECNTPLRLATLSKNAGIVGAAMTAAR</sequence>
<comment type="similarity">
    <text evidence="1">Belongs to the ROK (NagC/XylR) family.</text>
</comment>
<dbReference type="NCBIfam" id="NF045942">
    <property type="entry name" value="PolPhglucPhase"/>
    <property type="match status" value="1"/>
</dbReference>
<dbReference type="Proteomes" id="UP000655410">
    <property type="component" value="Unassembled WGS sequence"/>
</dbReference>
<accession>A0ABQ2NCY6</accession>
<protein>
    <submittedName>
        <fullName evidence="2">Polyphosphate glucokinase</fullName>
    </submittedName>
</protein>
<organism evidence="2 3">
    <name type="scientific">Nocardioides phosphati</name>
    <dbReference type="NCBI Taxonomy" id="1867775"/>
    <lineage>
        <taxon>Bacteria</taxon>
        <taxon>Bacillati</taxon>
        <taxon>Actinomycetota</taxon>
        <taxon>Actinomycetes</taxon>
        <taxon>Propionibacteriales</taxon>
        <taxon>Nocardioidaceae</taxon>
        <taxon>Nocardioides</taxon>
    </lineage>
</organism>
<keyword evidence="3" id="KW-1185">Reference proteome</keyword>
<evidence type="ECO:0000313" key="2">
    <source>
        <dbReference type="EMBL" id="GGO90442.1"/>
    </source>
</evidence>
<proteinExistence type="inferred from homology"/>
<dbReference type="InterPro" id="IPR043129">
    <property type="entry name" value="ATPase_NBD"/>
</dbReference>